<comment type="caution">
    <text evidence="1">The sequence shown here is derived from an EMBL/GenBank/DDBJ whole genome shotgun (WGS) entry which is preliminary data.</text>
</comment>
<keyword evidence="2" id="KW-1185">Reference proteome</keyword>
<gene>
    <name evidence="1" type="ORF">J2S76_000594</name>
</gene>
<evidence type="ECO:0000313" key="2">
    <source>
        <dbReference type="Proteomes" id="UP001238467"/>
    </source>
</evidence>
<dbReference type="RefSeq" id="WP_307057381.1">
    <property type="nucleotide sequence ID" value="NZ_JAUSUH010000001.1"/>
</dbReference>
<organism evidence="1 2">
    <name type="scientific">Ancylobacter vacuolatus</name>
    <dbReference type="NCBI Taxonomy" id="223389"/>
    <lineage>
        <taxon>Bacteria</taxon>
        <taxon>Pseudomonadati</taxon>
        <taxon>Pseudomonadota</taxon>
        <taxon>Alphaproteobacteria</taxon>
        <taxon>Hyphomicrobiales</taxon>
        <taxon>Xanthobacteraceae</taxon>
        <taxon>Ancylobacter</taxon>
    </lineage>
</organism>
<reference evidence="1 2" key="1">
    <citation type="submission" date="2023-07" db="EMBL/GenBank/DDBJ databases">
        <title>Genomic Encyclopedia of Type Strains, Phase IV (KMG-IV): sequencing the most valuable type-strain genomes for metagenomic binning, comparative biology and taxonomic classification.</title>
        <authorList>
            <person name="Goeker M."/>
        </authorList>
    </citation>
    <scope>NUCLEOTIDE SEQUENCE [LARGE SCALE GENOMIC DNA]</scope>
    <source>
        <strain evidence="1 2">DSM 1277</strain>
    </source>
</reference>
<evidence type="ECO:0000313" key="1">
    <source>
        <dbReference type="EMBL" id="MDQ0346193.1"/>
    </source>
</evidence>
<name>A0ABU0DCP6_9HYPH</name>
<accession>A0ABU0DCP6</accession>
<sequence length="135" mass="15320">MASRTRAADHAVWERRRPRCERVSGRLADKAERAAYRNTASSRIYFNNARNDRDRRRVCGTFLALAIQQRTPDVTDNDCVRAPEKDTADYIATLAHELADMAAKSRLDVLRYLLEMARDEARSVVRAEPDAPEGG</sequence>
<dbReference type="Proteomes" id="UP001238467">
    <property type="component" value="Unassembled WGS sequence"/>
</dbReference>
<proteinExistence type="predicted"/>
<dbReference type="EMBL" id="JAUSUH010000001">
    <property type="protein sequence ID" value="MDQ0346193.1"/>
    <property type="molecule type" value="Genomic_DNA"/>
</dbReference>
<protein>
    <submittedName>
        <fullName evidence="1">Uncharacterized protein</fullName>
    </submittedName>
</protein>